<evidence type="ECO:0000256" key="1">
    <source>
        <dbReference type="SAM" id="SignalP"/>
    </source>
</evidence>
<reference evidence="2 3" key="1">
    <citation type="submission" date="2018-02" db="EMBL/GenBank/DDBJ databases">
        <title>Genomic Encyclopedia of Archaeal and Bacterial Type Strains, Phase II (KMG-II): from individual species to whole genera.</title>
        <authorList>
            <person name="Goeker M."/>
        </authorList>
    </citation>
    <scope>NUCLEOTIDE SEQUENCE [LARGE SCALE GENOMIC DNA]</scope>
    <source>
        <strain evidence="2 3">DSM 29526</strain>
    </source>
</reference>
<gene>
    <name evidence="2" type="ORF">CLV84_1194</name>
</gene>
<evidence type="ECO:0008006" key="4">
    <source>
        <dbReference type="Google" id="ProtNLM"/>
    </source>
</evidence>
<organism evidence="2 3">
    <name type="scientific">Neolewinella xylanilytica</name>
    <dbReference type="NCBI Taxonomy" id="1514080"/>
    <lineage>
        <taxon>Bacteria</taxon>
        <taxon>Pseudomonadati</taxon>
        <taxon>Bacteroidota</taxon>
        <taxon>Saprospiria</taxon>
        <taxon>Saprospirales</taxon>
        <taxon>Lewinellaceae</taxon>
        <taxon>Neolewinella</taxon>
    </lineage>
</organism>
<evidence type="ECO:0000313" key="2">
    <source>
        <dbReference type="EMBL" id="PPK88229.1"/>
    </source>
</evidence>
<keyword evidence="3" id="KW-1185">Reference proteome</keyword>
<comment type="caution">
    <text evidence="2">The sequence shown here is derived from an EMBL/GenBank/DDBJ whole genome shotgun (WGS) entry which is preliminary data.</text>
</comment>
<dbReference type="AlphaFoldDB" id="A0A2S6I9U1"/>
<name>A0A2S6I9U1_9BACT</name>
<dbReference type="EMBL" id="PTJC01000005">
    <property type="protein sequence ID" value="PPK88229.1"/>
    <property type="molecule type" value="Genomic_DNA"/>
</dbReference>
<accession>A0A2S6I9U1</accession>
<feature type="chain" id="PRO_5015752543" description="DUF302 domain-containing protein" evidence="1">
    <location>
        <begin position="20"/>
        <end position="305"/>
    </location>
</feature>
<feature type="signal peptide" evidence="1">
    <location>
        <begin position="1"/>
        <end position="19"/>
    </location>
</feature>
<evidence type="ECO:0000313" key="3">
    <source>
        <dbReference type="Proteomes" id="UP000237662"/>
    </source>
</evidence>
<keyword evidence="1" id="KW-0732">Signal</keyword>
<protein>
    <recommendedName>
        <fullName evidence="4">DUF302 domain-containing protein</fullName>
    </recommendedName>
</protein>
<proteinExistence type="predicted"/>
<dbReference type="Proteomes" id="UP000237662">
    <property type="component" value="Unassembled WGS sequence"/>
</dbReference>
<sequence length="305" mass="33516">MVRILITGMLALLVCPLTGQLANTKAAITEIRRSKIILGLTGDEHIDRTLRIAVDSFWRVGRLTEEMPYEEALQAANDDDRTMVLYVDNMKSETRLMQNQFDNGGVPTMNWLPGPSSQSLILTVSDGKRLKRDMKAFLALPTDEDGLVPEAAIYFGVAALNDMCMTVARAPKSGAAHLKATLAKRGRRLKAKTLYVLDELIDKKLTQDVFADIYGFQVEVVDFETWSEVVLNRQAGAAYAIVSPVPMGGRHVYAHYLMDAETGLILGVAYPKVAVALGPINLSKSNSATINEKMAELYHEAAASR</sequence>